<organism evidence="2 3">
    <name type="scientific">Rothia aeria F0184</name>
    <dbReference type="NCBI Taxonomy" id="888019"/>
    <lineage>
        <taxon>Bacteria</taxon>
        <taxon>Bacillati</taxon>
        <taxon>Actinomycetota</taxon>
        <taxon>Actinomycetes</taxon>
        <taxon>Micrococcales</taxon>
        <taxon>Micrococcaceae</taxon>
        <taxon>Rothia</taxon>
    </lineage>
</organism>
<feature type="compositionally biased region" description="Basic and acidic residues" evidence="1">
    <location>
        <begin position="300"/>
        <end position="317"/>
    </location>
</feature>
<evidence type="ECO:0000313" key="3">
    <source>
        <dbReference type="Proteomes" id="UP000017174"/>
    </source>
</evidence>
<evidence type="ECO:0000313" key="2">
    <source>
        <dbReference type="EMBL" id="ERT66042.1"/>
    </source>
</evidence>
<feature type="compositionally biased region" description="Basic and acidic residues" evidence="1">
    <location>
        <begin position="719"/>
        <end position="733"/>
    </location>
</feature>
<feature type="compositionally biased region" description="Basic and acidic residues" evidence="1">
    <location>
        <begin position="582"/>
        <end position="611"/>
    </location>
</feature>
<feature type="compositionally biased region" description="Acidic residues" evidence="1">
    <location>
        <begin position="117"/>
        <end position="163"/>
    </location>
</feature>
<dbReference type="HOGENOM" id="CLU_269147_0_0_11"/>
<comment type="caution">
    <text evidence="2">The sequence shown here is derived from an EMBL/GenBank/DDBJ whole genome shotgun (WGS) entry which is preliminary data.</text>
</comment>
<dbReference type="AlphaFoldDB" id="U7V2V4"/>
<name>U7V2V4_9MICC</name>
<feature type="region of interest" description="Disordered" evidence="1">
    <location>
        <begin position="556"/>
        <end position="794"/>
    </location>
</feature>
<sequence>MEGTTVGIFGIGKKKWEAQVRAAEEAAAAEAEERSLSEKVMEQQQWEESLRKFVRTESQRSQGQRVVEENARHTAASEDFFEEHDQDSTDSANLVHPGAEEQELEATTSESSAQTQEPEDDYDTDDAPAQDPYDDEGYDASAEYEDDYDDEDDDYDDEEEDEETRQARVKDYMTRLGLTNDENDPEQKIELVTDETVLLHLPDTPEEDAHTTVTEPETYAGALPVISAQDTGASVQETTDTGQVAEADDSENDPEDIEHYVPAGQESVAGTDAAHQSPSIADEVAFNASDSSAEAPEGAVDNHRSARPENEVERFEEVPMIEFAPIQNSLKKPSENPVASVEEESRELHHDDAEPHEEDTRTAEDSAAEAAGADPLSSTPTPEPAAVAATTDASAAVADSAGLSGTSDDTHHAPEPIFDAPDAEVLTPDNPLYTLIETMREHGHGQLTFDLHQVNDDMNYRLYYQGDEIEKGVVVPGTIWFDSVAALYVAAQDSGTVWTRALVAASPSLGGRVAVQASYMSAADSTNWDKNYIFPATEQDSDAADTIAEAAPATAFAEGTEPGAAPEPTHDYDADPLMRTNAESERDEAPGEKTQDGFETADKAEPTHDAVSDETAGAAPLAGLDETQAPEEQETALRENTPDEPLPLGGYPLNLVKADEGSDELDEAKELLSEASERDEMPQPAAEDAVLSTEEPADSFTEDLSGEDVSRQDTQQDSAKLDDTELDNAKLDGTEEDSIAATTDTDTFGDRNQPGQVGHASLTAQSLAPHTDTTAEAENTSEAADSGAEEEDIDGMAAALAAIVASAESKLQKPQAQAPLAEDSAKDSAPAPTVHETVAALNEGAAAPDLGEDEPVQVPDDGAAVNDDTGPLPAVSSGASWQQDELEDTAAGEKDKENTAAGSSKIVNVTSAVAANDASAEAAAGFLRPADAHTTNLVDAAAFTRAADTGDAGTEADHTVDPEAQAPMTGAADLGAVTAAASEGTAHRGPELPEHVDDEELVPAVEKESLLAPVQQTAAETETEQKPESTCSDPDTPTVCADPDTPTVQPAADVSVLSDTKLAEGNLTLTEAQVAHRLAPVVEALFGEGGTATDATTVLIRVRALGSYYDALTHVRRNGFWEQVRTFDLVPEETLDIPRLKTDSYSEGEGSPLAISLTFTPGVPVQAAFDYSSEQAFVRYPRQLEAERYVEELRMFPRLGARIPAHMAAALAHWNL</sequence>
<accession>U7V2V4</accession>
<dbReference type="PATRIC" id="fig|888019.4.peg.1187"/>
<proteinExistence type="predicted"/>
<feature type="compositionally biased region" description="Basic and acidic residues" evidence="1">
    <location>
        <begin position="66"/>
        <end position="76"/>
    </location>
</feature>
<evidence type="ECO:0000256" key="1">
    <source>
        <dbReference type="SAM" id="MobiDB-lite"/>
    </source>
</evidence>
<feature type="compositionally biased region" description="Basic and acidic residues" evidence="1">
    <location>
        <begin position="346"/>
        <end position="364"/>
    </location>
</feature>
<feature type="compositionally biased region" description="Low complexity" evidence="1">
    <location>
        <begin position="771"/>
        <end position="786"/>
    </location>
</feature>
<gene>
    <name evidence="2" type="ORF">HMPREF0742_01411</name>
</gene>
<feature type="compositionally biased region" description="Basic and acidic residues" evidence="1">
    <location>
        <begin position="668"/>
        <end position="681"/>
    </location>
</feature>
<feature type="compositionally biased region" description="Polar residues" evidence="1">
    <location>
        <begin position="230"/>
        <end position="242"/>
    </location>
</feature>
<feature type="compositionally biased region" description="Low complexity" evidence="1">
    <location>
        <begin position="385"/>
        <end position="401"/>
    </location>
</feature>
<feature type="region of interest" description="Disordered" evidence="1">
    <location>
        <begin position="54"/>
        <end position="171"/>
    </location>
</feature>
<feature type="region of interest" description="Disordered" evidence="1">
    <location>
        <begin position="1014"/>
        <end position="1036"/>
    </location>
</feature>
<feature type="region of interest" description="Disordered" evidence="1">
    <location>
        <begin position="808"/>
        <end position="906"/>
    </location>
</feature>
<protein>
    <submittedName>
        <fullName evidence="2">Uncharacterized protein</fullName>
    </submittedName>
</protein>
<feature type="compositionally biased region" description="Acidic residues" evidence="1">
    <location>
        <begin position="695"/>
        <end position="706"/>
    </location>
</feature>
<feature type="region of interest" description="Disordered" evidence="1">
    <location>
        <begin position="230"/>
        <end position="424"/>
    </location>
</feature>
<dbReference type="EMBL" id="AXZG01000042">
    <property type="protein sequence ID" value="ERT66042.1"/>
    <property type="molecule type" value="Genomic_DNA"/>
</dbReference>
<dbReference type="Proteomes" id="UP000017174">
    <property type="component" value="Unassembled WGS sequence"/>
</dbReference>
<feature type="compositionally biased region" description="Acidic residues" evidence="1">
    <location>
        <begin position="246"/>
        <end position="256"/>
    </location>
</feature>
<reference evidence="2 3" key="1">
    <citation type="submission" date="2013-08" db="EMBL/GenBank/DDBJ databases">
        <authorList>
            <person name="Weinstock G."/>
            <person name="Sodergren E."/>
            <person name="Wylie T."/>
            <person name="Fulton L."/>
            <person name="Fulton R."/>
            <person name="Fronick C."/>
            <person name="O'Laughlin M."/>
            <person name="Godfrey J."/>
            <person name="Miner T."/>
            <person name="Herter B."/>
            <person name="Appelbaum E."/>
            <person name="Cordes M."/>
            <person name="Lek S."/>
            <person name="Wollam A."/>
            <person name="Pepin K.H."/>
            <person name="Palsikar V.B."/>
            <person name="Mitreva M."/>
            <person name="Wilson R.K."/>
        </authorList>
    </citation>
    <scope>NUCLEOTIDE SEQUENCE [LARGE SCALE GENOMIC DNA]</scope>
    <source>
        <strain evidence="2 3">F0184</strain>
    </source>
</reference>